<feature type="binding site" description="axial binding residue" evidence="5">
    <location>
        <position position="129"/>
    </location>
    <ligand>
        <name>chlorophyll b</name>
        <dbReference type="ChEBI" id="CHEBI:61721"/>
        <label>1</label>
    </ligand>
    <ligandPart>
        <name>Mg</name>
        <dbReference type="ChEBI" id="CHEBI:25107"/>
    </ligandPart>
</feature>
<protein>
    <submittedName>
        <fullName evidence="7">Chlorophyll a-b binding protein of LHCII type III, chloroplastic</fullName>
    </submittedName>
    <submittedName>
        <fullName evidence="6">Light-harvesting complex I polypeptide</fullName>
    </submittedName>
</protein>
<feature type="binding site" description="axial binding residue" evidence="5">
    <location>
        <position position="61"/>
    </location>
    <ligand>
        <name>chlorophyll b</name>
        <dbReference type="ChEBI" id="CHEBI:61721"/>
        <label>1</label>
    </ligand>
    <ligandPart>
        <name>Mg</name>
        <dbReference type="ChEBI" id="CHEBI:25107"/>
    </ligandPart>
</feature>
<evidence type="ECO:0000256" key="3">
    <source>
        <dbReference type="ARBA" id="ARBA00022531"/>
    </source>
</evidence>
<feature type="binding site" evidence="5">
    <location>
        <position position="172"/>
    </location>
    <ligand>
        <name>chlorophyll a</name>
        <dbReference type="ChEBI" id="CHEBI:58416"/>
        <label>1</label>
    </ligand>
</feature>
<name>P93450_PORPP</name>
<evidence type="ECO:0000313" key="6">
    <source>
        <dbReference type="EMBL" id="AAB39489.1"/>
    </source>
</evidence>
<reference evidence="9 10" key="4">
    <citation type="journal article" date="2023" name="Nature">
        <title>In situ structure of the red algal phycobilisome-PSII-PSI-LHC megacomplex.</title>
        <authorList>
            <person name="You X."/>
            <person name="Zhang X."/>
            <person name="Cheng J."/>
            <person name="Xiao Y."/>
            <person name="Ma J."/>
            <person name="Sun S."/>
            <person name="Zhang X."/>
            <person name="Wang H.W."/>
            <person name="Sui S.F."/>
        </authorList>
    </citation>
    <scope>STRUCTURE BY ELECTRON MICROSCOPY (3.30 ANGSTROMS) OF 37-202</scope>
</reference>
<feature type="binding site" evidence="5">
    <location>
        <position position="170"/>
    </location>
    <ligand>
        <name>chlorophyll a</name>
        <dbReference type="ChEBI" id="CHEBI:58416"/>
        <label>1</label>
    </ligand>
</feature>
<accession>P93450</accession>
<gene>
    <name evidence="6" type="primary">Lhca2</name>
    <name evidence="7" type="ORF">FVE85_5651</name>
</gene>
<dbReference type="AlphaFoldDB" id="P93450"/>
<dbReference type="PDB" id="7Y7A">
    <property type="method" value="EM"/>
    <property type="resolution" value="4.30 A"/>
    <property type="chains" value="27/2o=37-202"/>
</dbReference>
<feature type="binding site" evidence="5">
    <location>
        <position position="76"/>
    </location>
    <ligand>
        <name>chlorophyll a</name>
        <dbReference type="ChEBI" id="CHEBI:58416"/>
        <label>1</label>
    </ligand>
</feature>
<reference evidence="6" key="1">
    <citation type="submission" date="1996-05" db="EMBL/GenBank/DDBJ databases">
        <title>Red algal LHCI genes have homology to Chl a/b-binding proteins: A 21 kD polypeptide encoded by Lhca2 is one of 6 polypeptides.</title>
        <authorList>
            <person name="Tan S."/>
            <person name="Ducret A."/>
            <person name="Aebersold R."/>
            <person name="Gantt E."/>
        </authorList>
    </citation>
    <scope>NUCLEOTIDE SEQUENCE</scope>
    <source>
        <strain evidence="6">ATCC 50161</strain>
    </source>
</reference>
<dbReference type="InterPro" id="IPR022796">
    <property type="entry name" value="Chloroa_b-bind"/>
</dbReference>
<keyword evidence="5" id="KW-0157">Chromophore</keyword>
<comment type="subcellular location">
    <subcellularLocation>
        <location evidence="1">Plastid</location>
        <location evidence="1">Chloroplast</location>
    </subcellularLocation>
</comment>
<feature type="binding site" evidence="5">
    <location>
        <position position="167"/>
    </location>
    <ligand>
        <name>chlorophyll a</name>
        <dbReference type="ChEBI" id="CHEBI:58416"/>
        <label>1</label>
    </ligand>
</feature>
<dbReference type="SUPFAM" id="SSF103511">
    <property type="entry name" value="Chlorophyll a-b binding protein"/>
    <property type="match status" value="1"/>
</dbReference>
<dbReference type="EMDB" id="EMD-33658"/>
<proteinExistence type="evidence at protein level"/>
<dbReference type="Proteomes" id="UP000324585">
    <property type="component" value="Unassembled WGS sequence"/>
</dbReference>
<feature type="binding site" evidence="5">
    <location>
        <position position="73"/>
    </location>
    <ligand>
        <name>chlorophyll a</name>
        <dbReference type="ChEBI" id="CHEBI:58416"/>
        <label>1</label>
    </ligand>
</feature>
<organism evidence="6">
    <name type="scientific">Porphyridium purpureum</name>
    <name type="common">Red alga</name>
    <name type="synonym">Porphyridium cruentum</name>
    <dbReference type="NCBI Taxonomy" id="35688"/>
    <lineage>
        <taxon>Eukaryota</taxon>
        <taxon>Rhodophyta</taxon>
        <taxon>Bangiophyceae</taxon>
        <taxon>Porphyridiales</taxon>
        <taxon>Porphyridiaceae</taxon>
        <taxon>Porphyridium</taxon>
    </lineage>
</organism>
<feature type="binding site" evidence="5">
    <location>
        <position position="184"/>
    </location>
    <ligand>
        <name>chlorophyll a</name>
        <dbReference type="ChEBI" id="CHEBI:58416"/>
        <label>1</label>
    </ligand>
</feature>
<keyword evidence="3" id="KW-0602">Photosynthesis</keyword>
<dbReference type="GO" id="GO:0016168">
    <property type="term" value="F:chlorophyll binding"/>
    <property type="evidence" value="ECO:0007669"/>
    <property type="project" value="UniProtKB-KW"/>
</dbReference>
<dbReference type="Gene3D" id="1.10.3460.10">
    <property type="entry name" value="Chlorophyll a/b binding protein domain"/>
    <property type="match status" value="1"/>
</dbReference>
<keyword evidence="5" id="KW-0148">Chlorophyll</keyword>
<dbReference type="OrthoDB" id="423598at2759"/>
<evidence type="ECO:0000313" key="8">
    <source>
        <dbReference type="Proteomes" id="UP000324585"/>
    </source>
</evidence>
<evidence type="ECO:0007829" key="10">
    <source>
        <dbReference type="PDB" id="7Y7A"/>
    </source>
</evidence>
<reference evidence="7" key="3">
    <citation type="submission" date="2019-09" db="EMBL/GenBank/DDBJ databases">
        <title>Expansion of phycobilisome linker gene families in mesophilic red algae.</title>
        <authorList>
            <person name="Lee J."/>
        </authorList>
    </citation>
    <scope>NUCLEOTIDE SEQUENCE [LARGE SCALE GENOMIC DNA]</scope>
    <source>
        <strain evidence="7">CCMP 1328</strain>
        <tissue evidence="7">Unicellular</tissue>
    </source>
</reference>
<evidence type="ECO:0000256" key="4">
    <source>
        <dbReference type="ARBA" id="ARBA00022640"/>
    </source>
</evidence>
<dbReference type="Pfam" id="PF00504">
    <property type="entry name" value="Chloroa_b-bind"/>
    <property type="match status" value="1"/>
</dbReference>
<dbReference type="GO" id="GO:0016020">
    <property type="term" value="C:membrane"/>
    <property type="evidence" value="ECO:0007669"/>
    <property type="project" value="InterPro"/>
</dbReference>
<evidence type="ECO:0000256" key="2">
    <source>
        <dbReference type="ARBA" id="ARBA00022528"/>
    </source>
</evidence>
<evidence type="ECO:0000256" key="1">
    <source>
        <dbReference type="ARBA" id="ARBA00004229"/>
    </source>
</evidence>
<evidence type="ECO:0007829" key="9">
    <source>
        <dbReference type="PDB" id="7Y5E"/>
    </source>
</evidence>
<keyword evidence="2" id="KW-0150">Chloroplast</keyword>
<dbReference type="EMBL" id="U58680">
    <property type="protein sequence ID" value="AAB39489.1"/>
    <property type="molecule type" value="mRNA"/>
</dbReference>
<reference evidence="8" key="2">
    <citation type="journal article" date="2019" name="Nat. Commun.">
        <title>Expansion of phycobilisome linker gene families in mesophilic red algae.</title>
        <authorList>
            <person name="Lee J."/>
            <person name="Kim D."/>
            <person name="Bhattacharya D."/>
            <person name="Yoon H.S."/>
        </authorList>
    </citation>
    <scope>NUCLEOTIDE SEQUENCE [LARGE SCALE GENOMIC DNA]</scope>
    <source>
        <strain evidence="8">CCMP 1328</strain>
    </source>
</reference>
<dbReference type="PANTHER" id="PTHR21649">
    <property type="entry name" value="CHLOROPHYLL A/B BINDING PROTEIN"/>
    <property type="match status" value="1"/>
</dbReference>
<keyword evidence="8" id="KW-1185">Reference proteome</keyword>
<dbReference type="OMA" id="EQEIVHC"/>
<dbReference type="EMDB" id="EMD-33618"/>
<sequence>MAAFVSGFGLARASAGRSSVCSKNAHVTMMAKSKAIPFLEAPAKLDGTLVGDVGFDPLGLSATLDVKYLRAAELKHGRIAMLAALGFVVQEILAPKQSGPFTEPDPFLAIYKVPVEGWYQIIAAISLVELVTFKENYDGSAEPGNFGFDPLGLGKDKSVFDKYALSELKNGRLAMIAWTAFAIQQIVTGKGVIKQLMEFQPLM</sequence>
<dbReference type="GO" id="GO:0009507">
    <property type="term" value="C:chloroplast"/>
    <property type="evidence" value="ECO:0007669"/>
    <property type="project" value="UniProtKB-SubCell"/>
</dbReference>
<evidence type="ECO:0000313" key="7">
    <source>
        <dbReference type="EMBL" id="KAA8498066.1"/>
    </source>
</evidence>
<dbReference type="InterPro" id="IPR001344">
    <property type="entry name" value="Chloro_AB-bd_pln"/>
</dbReference>
<feature type="binding site" description="axial binding residue" evidence="5">
    <location>
        <position position="78"/>
    </location>
    <ligand>
        <name>chlorophyll b</name>
        <dbReference type="ChEBI" id="CHEBI:61721"/>
        <label>1</label>
    </ligand>
    <ligandPart>
        <name>Mg</name>
        <dbReference type="ChEBI" id="CHEBI:25107"/>
    </ligandPart>
</feature>
<evidence type="ECO:0000256" key="5">
    <source>
        <dbReference type="PIRSR" id="PIRSR601344-1"/>
    </source>
</evidence>
<dbReference type="EMBL" id="VRMN01000001">
    <property type="protein sequence ID" value="KAA8498066.1"/>
    <property type="molecule type" value="Genomic_DNA"/>
</dbReference>
<keyword evidence="4" id="KW-0934">Plastid</keyword>
<keyword evidence="9 10" id="KW-0002">3D-structure</keyword>
<dbReference type="PDB" id="7Y5E">
    <property type="method" value="EM"/>
    <property type="resolution" value="3.30 A"/>
    <property type="chains" value="22/2N=37-202"/>
</dbReference>
<dbReference type="GO" id="GO:0009765">
    <property type="term" value="P:photosynthesis, light harvesting"/>
    <property type="evidence" value="ECO:0007669"/>
    <property type="project" value="InterPro"/>
</dbReference>